<gene>
    <name evidence="11" type="ORF">DXB87_13350</name>
</gene>
<evidence type="ECO:0000256" key="6">
    <source>
        <dbReference type="ARBA" id="ARBA00023237"/>
    </source>
</evidence>
<reference evidence="11 12" key="1">
    <citation type="submission" date="2018-08" db="EMBL/GenBank/DDBJ databases">
        <title>A genome reference for cultivated species of the human gut microbiota.</title>
        <authorList>
            <person name="Zou Y."/>
            <person name="Xue W."/>
            <person name="Luo G."/>
        </authorList>
    </citation>
    <scope>NUCLEOTIDE SEQUENCE [LARGE SCALE GENOMIC DNA]</scope>
    <source>
        <strain evidence="11 12">OM06-2</strain>
    </source>
</reference>
<dbReference type="InterPro" id="IPR023997">
    <property type="entry name" value="TonB-dep_OMP_SusC/RagA_CS"/>
</dbReference>
<dbReference type="Gene3D" id="2.40.170.20">
    <property type="entry name" value="TonB-dependent receptor, beta-barrel domain"/>
    <property type="match status" value="1"/>
</dbReference>
<dbReference type="GO" id="GO:0009279">
    <property type="term" value="C:cell outer membrane"/>
    <property type="evidence" value="ECO:0007669"/>
    <property type="project" value="UniProtKB-SubCell"/>
</dbReference>
<dbReference type="InterPro" id="IPR039426">
    <property type="entry name" value="TonB-dep_rcpt-like"/>
</dbReference>
<keyword evidence="6 7" id="KW-0998">Cell outer membrane</keyword>
<dbReference type="Gene3D" id="2.60.40.1120">
    <property type="entry name" value="Carboxypeptidase-like, regulatory domain"/>
    <property type="match status" value="1"/>
</dbReference>
<keyword evidence="9" id="KW-0732">Signal</keyword>
<feature type="signal peptide" evidence="9">
    <location>
        <begin position="1"/>
        <end position="22"/>
    </location>
</feature>
<evidence type="ECO:0000313" key="12">
    <source>
        <dbReference type="Proteomes" id="UP000260814"/>
    </source>
</evidence>
<dbReference type="InterPro" id="IPR037066">
    <property type="entry name" value="Plug_dom_sf"/>
</dbReference>
<dbReference type="InterPro" id="IPR012910">
    <property type="entry name" value="Plug_dom"/>
</dbReference>
<evidence type="ECO:0000259" key="10">
    <source>
        <dbReference type="Pfam" id="PF07715"/>
    </source>
</evidence>
<organism evidence="11 12">
    <name type="scientific">Phocaeicola plebeius</name>
    <dbReference type="NCBI Taxonomy" id="310297"/>
    <lineage>
        <taxon>Bacteria</taxon>
        <taxon>Pseudomonadati</taxon>
        <taxon>Bacteroidota</taxon>
        <taxon>Bacteroidia</taxon>
        <taxon>Bacteroidales</taxon>
        <taxon>Bacteroidaceae</taxon>
        <taxon>Phocaeicola</taxon>
    </lineage>
</organism>
<keyword evidence="4 7" id="KW-0812">Transmembrane</keyword>
<protein>
    <submittedName>
        <fullName evidence="11">SusC/RagA family TonB-linked outer membrane protein</fullName>
    </submittedName>
</protein>
<dbReference type="SUPFAM" id="SSF49464">
    <property type="entry name" value="Carboxypeptidase regulatory domain-like"/>
    <property type="match status" value="1"/>
</dbReference>
<name>A0A3E4Z5L9_9BACT</name>
<evidence type="ECO:0000256" key="3">
    <source>
        <dbReference type="ARBA" id="ARBA00022452"/>
    </source>
</evidence>
<evidence type="ECO:0000256" key="5">
    <source>
        <dbReference type="ARBA" id="ARBA00023136"/>
    </source>
</evidence>
<feature type="chain" id="PRO_5017585550" evidence="9">
    <location>
        <begin position="23"/>
        <end position="1052"/>
    </location>
</feature>
<dbReference type="NCBIfam" id="TIGR04057">
    <property type="entry name" value="SusC_RagA_signa"/>
    <property type="match status" value="1"/>
</dbReference>
<comment type="subcellular location">
    <subcellularLocation>
        <location evidence="1 7">Cell outer membrane</location>
        <topology evidence="1 7">Multi-pass membrane protein</topology>
    </subcellularLocation>
</comment>
<dbReference type="PROSITE" id="PS52016">
    <property type="entry name" value="TONB_DEPENDENT_REC_3"/>
    <property type="match status" value="1"/>
</dbReference>
<dbReference type="Pfam" id="PF07715">
    <property type="entry name" value="Plug"/>
    <property type="match status" value="1"/>
</dbReference>
<dbReference type="RefSeq" id="WP_117702536.1">
    <property type="nucleotide sequence ID" value="NZ_QSTW01000020.1"/>
</dbReference>
<evidence type="ECO:0000313" key="11">
    <source>
        <dbReference type="EMBL" id="RGM87644.1"/>
    </source>
</evidence>
<dbReference type="InterPro" id="IPR036942">
    <property type="entry name" value="Beta-barrel_TonB_sf"/>
</dbReference>
<evidence type="ECO:0000256" key="7">
    <source>
        <dbReference type="PROSITE-ProRule" id="PRU01360"/>
    </source>
</evidence>
<evidence type="ECO:0000256" key="4">
    <source>
        <dbReference type="ARBA" id="ARBA00022692"/>
    </source>
</evidence>
<keyword evidence="5 7" id="KW-0472">Membrane</keyword>
<dbReference type="EMBL" id="QSTW01000020">
    <property type="protein sequence ID" value="RGM87644.1"/>
    <property type="molecule type" value="Genomic_DNA"/>
</dbReference>
<evidence type="ECO:0000256" key="2">
    <source>
        <dbReference type="ARBA" id="ARBA00022448"/>
    </source>
</evidence>
<dbReference type="AlphaFoldDB" id="A0A3E4Z5L9"/>
<evidence type="ECO:0000256" key="9">
    <source>
        <dbReference type="SAM" id="SignalP"/>
    </source>
</evidence>
<feature type="region of interest" description="Disordered" evidence="8">
    <location>
        <begin position="478"/>
        <end position="499"/>
    </location>
</feature>
<dbReference type="SUPFAM" id="SSF56935">
    <property type="entry name" value="Porins"/>
    <property type="match status" value="1"/>
</dbReference>
<comment type="caution">
    <text evidence="11">The sequence shown here is derived from an EMBL/GenBank/DDBJ whole genome shotgun (WGS) entry which is preliminary data.</text>
</comment>
<dbReference type="Proteomes" id="UP000260814">
    <property type="component" value="Unassembled WGS sequence"/>
</dbReference>
<sequence length="1052" mass="116874">MLTRKLTLMLALLFVWTGVAWSQGVTVKGVVTSEEDGLPIVGASVLVKGTTQGTITDVDGNFMISGVKADSKTLIVSFVGMKSKEVAIKNTPMHVVLKSDAEVLDEVVVTALGMKRSEKTLGYAATTMKSEDIDAGKSGSVMGGLSGKVAGVQISSAGNTGTSQKVLIRGISSLNNNSPLYIVDGVSIDNSTFRGSPTDDSSTTDFGNAANDINSEDVESVTILKGASATALYGSRAANGVVMITTKKAGVEKLTVTYDGSFTASKVLRVMQTQDLFGQGWGSWNRSENGSWGPRLDGTIHEWGSDQLETPMTKPFSYVEHNLRNFYQTGFEKNNNVSIRYGNDKVGVVASYGNLSSNGILPNNGDQFSRNTFSLRGYMNINKFSLDMTMNYVRKDISRSNDMYMELLQHAVDVDYSQMKDYNDERYNLDNYYTFYATNPYYMIDNYRSNYQDDRVYGRVEMSYEIMKGLKATGRLGGDFSNNRTNSQEPKTTFSNGSYSQLGGATESLGYYSEYRYNRSQIDATALLNADYRVSDFSINAVAGWNLNQRSYGYSGGYVDGLAVADWYSLYNTSSSAVSVTYKELRRLIGAFAQAELGYKDMMFLNLSGRNDWSSTLPAGNNSFFYGGANVSFLITEMLPSLKEHQVDFLKVRAALGQTGNDANVYKTTSWYQIANFKDINGYYTSMPIGGVMGMTSNNTLPSSSLKPEMTTEYEFGLSGSFFGNRLTVDASYYNRMTKDQIISASLAPETAYSYETKNIGKIQNQGVELMVNLTPVRTKDWTWDLGFTFTKNMSEVKELWEGTDEYSYTNWRGVYYVLKVGEPVGMFRIPAANKVMDENSPYYGYNIVNNNGYLSDSNTEYEYVGSSEAKFNMGFNTTLKWKGFTLNASADWRKGGYMLSNTSYISHFNGNSTQTVFNERNSFIYPHSVKVVNGQYVENNIPVRADEMYNALGNYSYSPEVRRHFIIPKDYFRLREVSLSYSFPKSMLAKTPFQQVSLALVGRNLLLFTPKENNYVDPEVSNLGNDLLSEFGETTGTSSTRNIGVNVKVVF</sequence>
<feature type="domain" description="TonB-dependent receptor plug" evidence="10">
    <location>
        <begin position="121"/>
        <end position="241"/>
    </location>
</feature>
<proteinExistence type="inferred from homology"/>
<keyword evidence="3 7" id="KW-1134">Transmembrane beta strand</keyword>
<evidence type="ECO:0000256" key="1">
    <source>
        <dbReference type="ARBA" id="ARBA00004571"/>
    </source>
</evidence>
<feature type="compositionally biased region" description="Polar residues" evidence="8">
    <location>
        <begin position="480"/>
        <end position="499"/>
    </location>
</feature>
<dbReference type="Gene3D" id="2.170.130.10">
    <property type="entry name" value="TonB-dependent receptor, plug domain"/>
    <property type="match status" value="1"/>
</dbReference>
<comment type="similarity">
    <text evidence="7">Belongs to the TonB-dependent receptor family.</text>
</comment>
<accession>A0A3E4Z5L9</accession>
<dbReference type="InterPro" id="IPR023996">
    <property type="entry name" value="TonB-dep_OMP_SusC/RagA"/>
</dbReference>
<dbReference type="Pfam" id="PF13715">
    <property type="entry name" value="CarbopepD_reg_2"/>
    <property type="match status" value="1"/>
</dbReference>
<dbReference type="InterPro" id="IPR008969">
    <property type="entry name" value="CarboxyPept-like_regulatory"/>
</dbReference>
<dbReference type="NCBIfam" id="TIGR04056">
    <property type="entry name" value="OMP_RagA_SusC"/>
    <property type="match status" value="1"/>
</dbReference>
<evidence type="ECO:0000256" key="8">
    <source>
        <dbReference type="SAM" id="MobiDB-lite"/>
    </source>
</evidence>
<keyword evidence="2 7" id="KW-0813">Transport</keyword>